<evidence type="ECO:0000259" key="1">
    <source>
        <dbReference type="PROSITE" id="PS50943"/>
    </source>
</evidence>
<dbReference type="RefSeq" id="WP_188880574.1">
    <property type="nucleotide sequence ID" value="NZ_BMOY01000002.1"/>
</dbReference>
<dbReference type="SMART" id="SM00530">
    <property type="entry name" value="HTH_XRE"/>
    <property type="match status" value="1"/>
</dbReference>
<dbReference type="SUPFAM" id="SSF47413">
    <property type="entry name" value="lambda repressor-like DNA-binding domains"/>
    <property type="match status" value="1"/>
</dbReference>
<dbReference type="AlphaFoldDB" id="A0A917K043"/>
<dbReference type="Gene3D" id="1.25.40.10">
    <property type="entry name" value="Tetratricopeptide repeat domain"/>
    <property type="match status" value="2"/>
</dbReference>
<dbReference type="Proteomes" id="UP000637695">
    <property type="component" value="Unassembled WGS sequence"/>
</dbReference>
<dbReference type="InterPro" id="IPR001387">
    <property type="entry name" value="Cro/C1-type_HTH"/>
</dbReference>
<name>A0A917K043_9BACL</name>
<feature type="domain" description="HTH cro/C1-type" evidence="1">
    <location>
        <begin position="8"/>
        <end position="61"/>
    </location>
</feature>
<dbReference type="Pfam" id="PF01381">
    <property type="entry name" value="HTH_3"/>
    <property type="match status" value="1"/>
</dbReference>
<comment type="caution">
    <text evidence="2">The sequence shown here is derived from an EMBL/GenBank/DDBJ whole genome shotgun (WGS) entry which is preliminary data.</text>
</comment>
<dbReference type="InterPro" id="IPR011990">
    <property type="entry name" value="TPR-like_helical_dom_sf"/>
</dbReference>
<sequence>MSTIGSKIRALRTERGMSLEDVADGYVSTKTLARIEQDDAVPSPSLLAHVAERMGVPVTVFAPDGANPADAVQTYRQAKNLLGRERFAEAAKRLESLLVLPGLPHHLREENVFEDLGDCYERLQADARAVSCYEQAAEAALAHDDIPLVIRAYHKAAQVYKRRDETGLARLYWLRARETLLRHPGIAVPLLCKVEMHLGRIELSAGRYGSALTYYEAAYAHSDLGASTGDRALICHGLAYALAAHGRYEEAARFTDEAVEHYRAIHHTRGLSQCRVNQGVLLRLQGRCEEAVQHFTACLDEGDVANDAIRAANLLAERGWCRLLTGDAEGALADGAESLRRARNHPRAVSFAHLVCAHANLARGRTDEAIRHAEAGLAACERGKDCDGPRIALQKVRQRAWVAGGRTADALAAAVASAREVLDRGAVSLIGPEA</sequence>
<evidence type="ECO:0000313" key="3">
    <source>
        <dbReference type="Proteomes" id="UP000637695"/>
    </source>
</evidence>
<dbReference type="SUPFAM" id="SSF48452">
    <property type="entry name" value="TPR-like"/>
    <property type="match status" value="3"/>
</dbReference>
<proteinExistence type="predicted"/>
<protein>
    <recommendedName>
        <fullName evidence="1">HTH cro/C1-type domain-containing protein</fullName>
    </recommendedName>
</protein>
<dbReference type="PROSITE" id="PS50943">
    <property type="entry name" value="HTH_CROC1"/>
    <property type="match status" value="1"/>
</dbReference>
<dbReference type="EMBL" id="BMOY01000002">
    <property type="protein sequence ID" value="GGI95598.1"/>
    <property type="molecule type" value="Genomic_DNA"/>
</dbReference>
<accession>A0A917K043</accession>
<dbReference type="GO" id="GO:0003677">
    <property type="term" value="F:DNA binding"/>
    <property type="evidence" value="ECO:0007669"/>
    <property type="project" value="InterPro"/>
</dbReference>
<dbReference type="Gene3D" id="1.10.260.40">
    <property type="entry name" value="lambda repressor-like DNA-binding domains"/>
    <property type="match status" value="1"/>
</dbReference>
<dbReference type="CDD" id="cd00093">
    <property type="entry name" value="HTH_XRE"/>
    <property type="match status" value="1"/>
</dbReference>
<organism evidence="2 3">
    <name type="scientific">Alicyclobacillus cellulosilyticus</name>
    <dbReference type="NCBI Taxonomy" id="1003997"/>
    <lineage>
        <taxon>Bacteria</taxon>
        <taxon>Bacillati</taxon>
        <taxon>Bacillota</taxon>
        <taxon>Bacilli</taxon>
        <taxon>Bacillales</taxon>
        <taxon>Alicyclobacillaceae</taxon>
        <taxon>Alicyclobacillus</taxon>
    </lineage>
</organism>
<dbReference type="InterPro" id="IPR010982">
    <property type="entry name" value="Lambda_DNA-bd_dom_sf"/>
</dbReference>
<reference evidence="2" key="1">
    <citation type="journal article" date="2014" name="Int. J. Syst. Evol. Microbiol.">
        <title>Complete genome sequence of Corynebacterium casei LMG S-19264T (=DSM 44701T), isolated from a smear-ripened cheese.</title>
        <authorList>
            <consortium name="US DOE Joint Genome Institute (JGI-PGF)"/>
            <person name="Walter F."/>
            <person name="Albersmeier A."/>
            <person name="Kalinowski J."/>
            <person name="Ruckert C."/>
        </authorList>
    </citation>
    <scope>NUCLEOTIDE SEQUENCE</scope>
    <source>
        <strain evidence="2">JCM 18487</strain>
    </source>
</reference>
<evidence type="ECO:0000313" key="2">
    <source>
        <dbReference type="EMBL" id="GGI95598.1"/>
    </source>
</evidence>
<keyword evidence="3" id="KW-1185">Reference proteome</keyword>
<dbReference type="SMART" id="SM00028">
    <property type="entry name" value="TPR"/>
    <property type="match status" value="6"/>
</dbReference>
<reference evidence="2" key="2">
    <citation type="submission" date="2020-09" db="EMBL/GenBank/DDBJ databases">
        <authorList>
            <person name="Sun Q."/>
            <person name="Ohkuma M."/>
        </authorList>
    </citation>
    <scope>NUCLEOTIDE SEQUENCE</scope>
    <source>
        <strain evidence="2">JCM 18487</strain>
    </source>
</reference>
<gene>
    <name evidence="2" type="ORF">GCM10010885_01560</name>
</gene>
<dbReference type="InterPro" id="IPR019734">
    <property type="entry name" value="TPR_rpt"/>
</dbReference>